<keyword evidence="2" id="KW-1185">Reference proteome</keyword>
<dbReference type="RefSeq" id="WP_169211930.1">
    <property type="nucleotide sequence ID" value="NZ_JAATNW010000008.1"/>
</dbReference>
<sequence length="45" mass="5302">MSRAHRRQTVAHMLPHTQISERRACQLAGLNRMTRRYQTKPSIVN</sequence>
<organism evidence="1 2">
    <name type="scientific">Alteromonas ponticola</name>
    <dbReference type="NCBI Taxonomy" id="2720613"/>
    <lineage>
        <taxon>Bacteria</taxon>
        <taxon>Pseudomonadati</taxon>
        <taxon>Pseudomonadota</taxon>
        <taxon>Gammaproteobacteria</taxon>
        <taxon>Alteromonadales</taxon>
        <taxon>Alteromonadaceae</taxon>
        <taxon>Alteromonas/Salinimonas group</taxon>
        <taxon>Alteromonas</taxon>
    </lineage>
</organism>
<gene>
    <name evidence="1" type="ORF">HCJ96_15175</name>
</gene>
<dbReference type="Proteomes" id="UP000709336">
    <property type="component" value="Unassembled WGS sequence"/>
</dbReference>
<accession>A0ABX1R8B6</accession>
<dbReference type="EMBL" id="JAATNW010000008">
    <property type="protein sequence ID" value="NMH61372.1"/>
    <property type="molecule type" value="Genomic_DNA"/>
</dbReference>
<name>A0ABX1R8B6_9ALTE</name>
<evidence type="ECO:0000313" key="2">
    <source>
        <dbReference type="Proteomes" id="UP000709336"/>
    </source>
</evidence>
<reference evidence="1 2" key="1">
    <citation type="submission" date="2020-03" db="EMBL/GenBank/DDBJ databases">
        <title>Alteromonas ponticola sp. nov., isolated from seawater.</title>
        <authorList>
            <person name="Yoon J.-H."/>
            <person name="Kim Y.-O."/>
        </authorList>
    </citation>
    <scope>NUCLEOTIDE SEQUENCE [LARGE SCALE GENOMIC DNA]</scope>
    <source>
        <strain evidence="1 2">MYP5</strain>
    </source>
</reference>
<proteinExistence type="predicted"/>
<protein>
    <submittedName>
        <fullName evidence="1">Uncharacterized protein</fullName>
    </submittedName>
</protein>
<comment type="caution">
    <text evidence="1">The sequence shown here is derived from an EMBL/GenBank/DDBJ whole genome shotgun (WGS) entry which is preliminary data.</text>
</comment>
<evidence type="ECO:0000313" key="1">
    <source>
        <dbReference type="EMBL" id="NMH61372.1"/>
    </source>
</evidence>